<keyword evidence="1" id="KW-0812">Transmembrane</keyword>
<dbReference type="AlphaFoldDB" id="A0A4R2JAJ4"/>
<evidence type="ECO:0000313" key="3">
    <source>
        <dbReference type="Proteomes" id="UP000295680"/>
    </source>
</evidence>
<dbReference type="EMBL" id="SLWS01000011">
    <property type="protein sequence ID" value="TCO52989.1"/>
    <property type="molecule type" value="Genomic_DNA"/>
</dbReference>
<reference evidence="2 3" key="1">
    <citation type="submission" date="2019-03" db="EMBL/GenBank/DDBJ databases">
        <title>Genomic Encyclopedia of Type Strains, Phase IV (KMG-IV): sequencing the most valuable type-strain genomes for metagenomic binning, comparative biology and taxonomic classification.</title>
        <authorList>
            <person name="Goeker M."/>
        </authorList>
    </citation>
    <scope>NUCLEOTIDE SEQUENCE [LARGE SCALE GENOMIC DNA]</scope>
    <source>
        <strain evidence="2 3">DSM 45934</strain>
    </source>
</reference>
<protein>
    <submittedName>
        <fullName evidence="2">Uncharacterized protein</fullName>
    </submittedName>
</protein>
<evidence type="ECO:0000313" key="2">
    <source>
        <dbReference type="EMBL" id="TCO52989.1"/>
    </source>
</evidence>
<name>A0A4R2JAJ4_9PSEU</name>
<accession>A0A4R2JAJ4</accession>
<evidence type="ECO:0000256" key="1">
    <source>
        <dbReference type="SAM" id="Phobius"/>
    </source>
</evidence>
<keyword evidence="1" id="KW-1133">Transmembrane helix</keyword>
<sequence length="39" mass="4469">MQQKGTQFTPTVLSLLLLVTLEYAGFIAFRRYFRHAHGG</sequence>
<dbReference type="Proteomes" id="UP000295680">
    <property type="component" value="Unassembled WGS sequence"/>
</dbReference>
<keyword evidence="3" id="KW-1185">Reference proteome</keyword>
<gene>
    <name evidence="2" type="ORF">EV192_111183</name>
</gene>
<organism evidence="2 3">
    <name type="scientific">Actinocrispum wychmicini</name>
    <dbReference type="NCBI Taxonomy" id="1213861"/>
    <lineage>
        <taxon>Bacteria</taxon>
        <taxon>Bacillati</taxon>
        <taxon>Actinomycetota</taxon>
        <taxon>Actinomycetes</taxon>
        <taxon>Pseudonocardiales</taxon>
        <taxon>Pseudonocardiaceae</taxon>
        <taxon>Actinocrispum</taxon>
    </lineage>
</organism>
<proteinExistence type="predicted"/>
<comment type="caution">
    <text evidence="2">The sequence shown here is derived from an EMBL/GenBank/DDBJ whole genome shotgun (WGS) entry which is preliminary data.</text>
</comment>
<keyword evidence="1" id="KW-0472">Membrane</keyword>
<feature type="transmembrane region" description="Helical" evidence="1">
    <location>
        <begin position="12"/>
        <end position="33"/>
    </location>
</feature>